<comment type="similarity">
    <text evidence="1">Belongs to the zinc-containing alcohol dehydrogenase family.</text>
</comment>
<organism evidence="5 6">
    <name type="scientific">Fusarium longipes</name>
    <dbReference type="NCBI Taxonomy" id="694270"/>
    <lineage>
        <taxon>Eukaryota</taxon>
        <taxon>Fungi</taxon>
        <taxon>Dikarya</taxon>
        <taxon>Ascomycota</taxon>
        <taxon>Pezizomycotina</taxon>
        <taxon>Sordariomycetes</taxon>
        <taxon>Hypocreomycetidae</taxon>
        <taxon>Hypocreales</taxon>
        <taxon>Nectriaceae</taxon>
        <taxon>Fusarium</taxon>
    </lineage>
</organism>
<evidence type="ECO:0000256" key="2">
    <source>
        <dbReference type="ARBA" id="ARBA00023002"/>
    </source>
</evidence>
<dbReference type="GO" id="GO:0016651">
    <property type="term" value="F:oxidoreductase activity, acting on NAD(P)H"/>
    <property type="evidence" value="ECO:0007669"/>
    <property type="project" value="InterPro"/>
</dbReference>
<dbReference type="InterPro" id="IPR020843">
    <property type="entry name" value="ER"/>
</dbReference>
<dbReference type="SUPFAM" id="SSF51735">
    <property type="entry name" value="NAD(P)-binding Rossmann-fold domains"/>
    <property type="match status" value="1"/>
</dbReference>
<dbReference type="PANTHER" id="PTHR45348">
    <property type="entry name" value="HYPOTHETICAL OXIDOREDUCTASE (EUROFUNG)"/>
    <property type="match status" value="1"/>
</dbReference>
<protein>
    <recommendedName>
        <fullName evidence="4">Enoyl reductase (ER) domain-containing protein</fullName>
    </recommendedName>
</protein>
<dbReference type="Pfam" id="PF00107">
    <property type="entry name" value="ADH_zinc_N"/>
    <property type="match status" value="1"/>
</dbReference>
<dbReference type="AlphaFoldDB" id="A0A395SL15"/>
<feature type="region of interest" description="Disordered" evidence="3">
    <location>
        <begin position="505"/>
        <end position="540"/>
    </location>
</feature>
<feature type="compositionally biased region" description="Polar residues" evidence="3">
    <location>
        <begin position="509"/>
        <end position="523"/>
    </location>
</feature>
<dbReference type="EMBL" id="PXOG01000144">
    <property type="protein sequence ID" value="RGP73121.1"/>
    <property type="molecule type" value="Genomic_DNA"/>
</dbReference>
<dbReference type="SMART" id="SM00829">
    <property type="entry name" value="PKS_ER"/>
    <property type="match status" value="1"/>
</dbReference>
<evidence type="ECO:0000256" key="1">
    <source>
        <dbReference type="ARBA" id="ARBA00008072"/>
    </source>
</evidence>
<dbReference type="CDD" id="cd08249">
    <property type="entry name" value="enoyl_reductase_like"/>
    <property type="match status" value="1"/>
</dbReference>
<dbReference type="SUPFAM" id="SSF50129">
    <property type="entry name" value="GroES-like"/>
    <property type="match status" value="1"/>
</dbReference>
<dbReference type="InterPro" id="IPR011032">
    <property type="entry name" value="GroES-like_sf"/>
</dbReference>
<evidence type="ECO:0000259" key="4">
    <source>
        <dbReference type="SMART" id="SM00829"/>
    </source>
</evidence>
<feature type="compositionally biased region" description="Polar residues" evidence="3">
    <location>
        <begin position="1"/>
        <end position="12"/>
    </location>
</feature>
<evidence type="ECO:0000313" key="6">
    <source>
        <dbReference type="Proteomes" id="UP000266234"/>
    </source>
</evidence>
<dbReference type="Gene3D" id="3.90.180.10">
    <property type="entry name" value="Medium-chain alcohol dehydrogenases, catalytic domain"/>
    <property type="match status" value="1"/>
</dbReference>
<feature type="compositionally biased region" description="Acidic residues" evidence="3">
    <location>
        <begin position="465"/>
        <end position="474"/>
    </location>
</feature>
<keyword evidence="6" id="KW-1185">Reference proteome</keyword>
<sequence>MASSTPQQSQGQDNREGEQNRRLGDVREPYLEDPSDHEKGRRKPRQRGPPTRHHRKSPRQPRAYSTDNYYADYAADTQPSPFEAPYGLESRGDVQYFQDVDFYQRDTNTWYPQPNSGSRSTYPGGYSGSYSYPSDPHSYFPGVSPMLTPYSQSGTYPQLPNTQPPTGYEEDYASPTAYDSPPVPQYPQYPTRAPRRPPPQPLVPRQPTSDPQYAMTGAIQEIPERLSKKKHSSRRRDSASSTSDPRTMQVMDQVLEGINRVQRQLEDRSSEVRSDPGWFWSGRRPRSVSTASQYVIDETRSLDVERQEREHLVGIINRLLEDRARQGYQHPYLYSQRKDIAAMIENSIGLDESEMNRALVRHGDDKEITSKLDAILDLLVERNQPPRSLSQEYRGHRQDHRVPRGNHTTVSISSSRQPDVRRQVLQRRASATQPSTRERQDAFQYTAHSSNQSRVRRKVGKVAGPDEEEPDGELDEEYDLFQGYDTQDSPLQENLRAMRLGLARDTTDDQTTSEAVSDQQTGGITRRANRRMSEGSEQRMRPRYYATVEDGDEDDDDDQVPIPTRSSIAHRPKVEQGVKQVPHVPDPPVSFSGQRRRGARSSEPVLLIGTDLEIYHIHCVHITSRQVPQSVSSIMDRPNKAIYMLSDGKHETRIIDEPYIPKKAQSLVDVQYSGINPADTRHMYMNMTNYVAGYEFTGIVKQVGPDSPFKPGQGLFGISLMYDRRPNYLGAHQSFLLAEPLMTFVRPDHLDPVTAVTLLAGGGTAMDGLFNVLGYGFPPADIPGNDPKDVPILIWGGAGSVGQAAIQLAKAAGFYPIITTASSQNHEAMEQLGASHVFDYKSSSVVQDIRTLLKASGWSLKTVFDAVSTGLGVFDGLTEEQEKAVQEKYDQSSSAMARKCCDPNVPSSELRLTSVLPVKKDPTYVFCLNFRPIEVLSIGNEGAEWSEEFKQAEISKMKEWQARIEKGVEWLIDNHEKYWQPPRTRVVKGVEEGLQGIRDVWKGKVSREKLVIDHRA</sequence>
<evidence type="ECO:0000256" key="3">
    <source>
        <dbReference type="SAM" id="MobiDB-lite"/>
    </source>
</evidence>
<feature type="domain" description="Enoyl reductase (ER)" evidence="4">
    <location>
        <begin position="653"/>
        <end position="1012"/>
    </location>
</feature>
<gene>
    <name evidence="5" type="ORF">FLONG3_6437</name>
</gene>
<feature type="region of interest" description="Disordered" evidence="3">
    <location>
        <begin position="574"/>
        <end position="598"/>
    </location>
</feature>
<feature type="compositionally biased region" description="Basic residues" evidence="3">
    <location>
        <begin position="40"/>
        <end position="59"/>
    </location>
</feature>
<dbReference type="Gene3D" id="3.40.50.720">
    <property type="entry name" value="NAD(P)-binding Rossmann-like Domain"/>
    <property type="match status" value="1"/>
</dbReference>
<feature type="region of interest" description="Disordered" evidence="3">
    <location>
        <begin position="107"/>
        <end position="248"/>
    </location>
</feature>
<feature type="compositionally biased region" description="Polar residues" evidence="3">
    <location>
        <begin position="406"/>
        <end position="417"/>
    </location>
</feature>
<accession>A0A395SL15</accession>
<feature type="compositionally biased region" description="Basic and acidic residues" evidence="3">
    <location>
        <begin position="393"/>
        <end position="402"/>
    </location>
</feature>
<feature type="region of interest" description="Disordered" evidence="3">
    <location>
        <begin position="386"/>
        <end position="474"/>
    </location>
</feature>
<dbReference type="InterPro" id="IPR047122">
    <property type="entry name" value="Trans-enoyl_RdTase-like"/>
</dbReference>
<keyword evidence="2" id="KW-0560">Oxidoreductase</keyword>
<dbReference type="InterPro" id="IPR036291">
    <property type="entry name" value="NAD(P)-bd_dom_sf"/>
</dbReference>
<dbReference type="STRING" id="694270.A0A395SL15"/>
<comment type="caution">
    <text evidence="5">The sequence shown here is derived from an EMBL/GenBank/DDBJ whole genome shotgun (WGS) entry which is preliminary data.</text>
</comment>
<feature type="compositionally biased region" description="Basic and acidic residues" evidence="3">
    <location>
        <begin position="13"/>
        <end position="39"/>
    </location>
</feature>
<proteinExistence type="inferred from homology"/>
<evidence type="ECO:0000313" key="5">
    <source>
        <dbReference type="EMBL" id="RGP73121.1"/>
    </source>
</evidence>
<feature type="compositionally biased region" description="Low complexity" evidence="3">
    <location>
        <begin position="116"/>
        <end position="141"/>
    </location>
</feature>
<dbReference type="InterPro" id="IPR013149">
    <property type="entry name" value="ADH-like_C"/>
</dbReference>
<dbReference type="OrthoDB" id="10257049at2759"/>
<name>A0A395SL15_9HYPO</name>
<dbReference type="Proteomes" id="UP000266234">
    <property type="component" value="Unassembled WGS sequence"/>
</dbReference>
<feature type="compositionally biased region" description="Polar residues" evidence="3">
    <location>
        <begin position="149"/>
        <end position="165"/>
    </location>
</feature>
<feature type="compositionally biased region" description="Basic and acidic residues" evidence="3">
    <location>
        <begin position="531"/>
        <end position="540"/>
    </location>
</feature>
<reference evidence="5 6" key="1">
    <citation type="journal article" date="2018" name="PLoS Pathog.">
        <title>Evolution of structural diversity of trichothecenes, a family of toxins produced by plant pathogenic and entomopathogenic fungi.</title>
        <authorList>
            <person name="Proctor R.H."/>
            <person name="McCormick S.P."/>
            <person name="Kim H.S."/>
            <person name="Cardoza R.E."/>
            <person name="Stanley A.M."/>
            <person name="Lindo L."/>
            <person name="Kelly A."/>
            <person name="Brown D.W."/>
            <person name="Lee T."/>
            <person name="Vaughan M.M."/>
            <person name="Alexander N.J."/>
            <person name="Busman M."/>
            <person name="Gutierrez S."/>
        </authorList>
    </citation>
    <scope>NUCLEOTIDE SEQUENCE [LARGE SCALE GENOMIC DNA]</scope>
    <source>
        <strain evidence="5 6">NRRL 20695</strain>
    </source>
</reference>
<dbReference type="Pfam" id="PF08240">
    <property type="entry name" value="ADH_N"/>
    <property type="match status" value="1"/>
</dbReference>
<dbReference type="InterPro" id="IPR013154">
    <property type="entry name" value="ADH-like_N"/>
</dbReference>
<feature type="region of interest" description="Disordered" evidence="3">
    <location>
        <begin position="1"/>
        <end position="88"/>
    </location>
</feature>